<reference evidence="6 7" key="1">
    <citation type="submission" date="2021-03" db="EMBL/GenBank/DDBJ databases">
        <authorList>
            <person name="So Y."/>
        </authorList>
    </citation>
    <scope>NUCLEOTIDE SEQUENCE [LARGE SCALE GENOMIC DNA]</scope>
    <source>
        <strain evidence="6 7">PWR1</strain>
    </source>
</reference>
<dbReference type="InterPro" id="IPR016208">
    <property type="entry name" value="Ald_Oxase/xanthine_DH-like"/>
</dbReference>
<dbReference type="InterPro" id="IPR036010">
    <property type="entry name" value="2Fe-2S_ferredoxin-like_sf"/>
</dbReference>
<accession>A0ABS4B0F2</accession>
<dbReference type="SMART" id="SM01008">
    <property type="entry name" value="Ald_Xan_dh_C"/>
    <property type="match status" value="1"/>
</dbReference>
<dbReference type="InterPro" id="IPR036856">
    <property type="entry name" value="Ald_Oxase/Xan_DH_a/b_sf"/>
</dbReference>
<dbReference type="InterPro" id="IPR001041">
    <property type="entry name" value="2Fe-2S_ferredoxin-type"/>
</dbReference>
<dbReference type="SUPFAM" id="SSF54665">
    <property type="entry name" value="CO dehydrogenase molybdoprotein N-domain-like"/>
    <property type="match status" value="1"/>
</dbReference>
<dbReference type="Gene3D" id="3.30.365.10">
    <property type="entry name" value="Aldehyde oxidase/xanthine dehydrogenase, molybdopterin binding domain"/>
    <property type="match status" value="4"/>
</dbReference>
<protein>
    <submittedName>
        <fullName evidence="6">Molybdopterin-dependent oxidoreductase</fullName>
    </submittedName>
</protein>
<evidence type="ECO:0000256" key="3">
    <source>
        <dbReference type="ARBA" id="ARBA00023002"/>
    </source>
</evidence>
<dbReference type="PROSITE" id="PS51085">
    <property type="entry name" value="2FE2S_FER_2"/>
    <property type="match status" value="1"/>
</dbReference>
<dbReference type="PROSITE" id="PS00197">
    <property type="entry name" value="2FE2S_FER_1"/>
    <property type="match status" value="1"/>
</dbReference>
<dbReference type="Pfam" id="PF00111">
    <property type="entry name" value="Fer2"/>
    <property type="match status" value="1"/>
</dbReference>
<dbReference type="Pfam" id="PF01315">
    <property type="entry name" value="Ald_Xan_dh_C"/>
    <property type="match status" value="1"/>
</dbReference>
<evidence type="ECO:0000313" key="7">
    <source>
        <dbReference type="Proteomes" id="UP000680815"/>
    </source>
</evidence>
<dbReference type="InterPro" id="IPR046867">
    <property type="entry name" value="AldOxase/xan_DH_MoCoBD2"/>
</dbReference>
<feature type="domain" description="2Fe-2S ferredoxin-type" evidence="5">
    <location>
        <begin position="1"/>
        <end position="76"/>
    </location>
</feature>
<gene>
    <name evidence="6" type="ORF">J5Y09_20560</name>
</gene>
<organism evidence="6 7">
    <name type="scientific">Roseomonas nitratireducens</name>
    <dbReference type="NCBI Taxonomy" id="2820810"/>
    <lineage>
        <taxon>Bacteria</taxon>
        <taxon>Pseudomonadati</taxon>
        <taxon>Pseudomonadota</taxon>
        <taxon>Alphaproteobacteria</taxon>
        <taxon>Acetobacterales</taxon>
        <taxon>Roseomonadaceae</taxon>
        <taxon>Roseomonas</taxon>
    </lineage>
</organism>
<dbReference type="InterPro" id="IPR036884">
    <property type="entry name" value="2Fe-2S-bd_dom_sf"/>
</dbReference>
<keyword evidence="4" id="KW-0408">Iron</keyword>
<dbReference type="InterPro" id="IPR012675">
    <property type="entry name" value="Beta-grasp_dom_sf"/>
</dbReference>
<keyword evidence="3" id="KW-0560">Oxidoreductase</keyword>
<dbReference type="InterPro" id="IPR006058">
    <property type="entry name" value="2Fe2S_fd_BS"/>
</dbReference>
<dbReference type="EMBL" id="JAGIYZ010000026">
    <property type="protein sequence ID" value="MBP0466332.1"/>
    <property type="molecule type" value="Genomic_DNA"/>
</dbReference>
<evidence type="ECO:0000256" key="1">
    <source>
        <dbReference type="ARBA" id="ARBA00006849"/>
    </source>
</evidence>
<dbReference type="Gene3D" id="3.90.1170.50">
    <property type="entry name" value="Aldehyde oxidase/xanthine dehydrogenase, a/b hammerhead"/>
    <property type="match status" value="1"/>
</dbReference>
<comment type="similarity">
    <text evidence="1">Belongs to the xanthine dehydrogenase family.</text>
</comment>
<dbReference type="InterPro" id="IPR037165">
    <property type="entry name" value="AldOxase/xan_DH_Mopterin-bd_sf"/>
</dbReference>
<dbReference type="PANTHER" id="PTHR11908">
    <property type="entry name" value="XANTHINE DEHYDROGENASE"/>
    <property type="match status" value="1"/>
</dbReference>
<evidence type="ECO:0000259" key="5">
    <source>
        <dbReference type="PROSITE" id="PS51085"/>
    </source>
</evidence>
<comment type="caution">
    <text evidence="6">The sequence shown here is derived from an EMBL/GenBank/DDBJ whole genome shotgun (WGS) entry which is preliminary data.</text>
</comment>
<dbReference type="Pfam" id="PF02738">
    <property type="entry name" value="MoCoBD_1"/>
    <property type="match status" value="1"/>
</dbReference>
<dbReference type="PANTHER" id="PTHR11908:SF157">
    <property type="entry name" value="XANTHINE DEHYDROGENASE SUBUNIT D-RELATED"/>
    <property type="match status" value="1"/>
</dbReference>
<dbReference type="SUPFAM" id="SSF47741">
    <property type="entry name" value="CO dehydrogenase ISP C-domain like"/>
    <property type="match status" value="1"/>
</dbReference>
<dbReference type="Proteomes" id="UP000680815">
    <property type="component" value="Unassembled WGS sequence"/>
</dbReference>
<keyword evidence="2" id="KW-0479">Metal-binding</keyword>
<dbReference type="InterPro" id="IPR002888">
    <property type="entry name" value="2Fe-2S-bd"/>
</dbReference>
<dbReference type="SUPFAM" id="SSF56003">
    <property type="entry name" value="Molybdenum cofactor-binding domain"/>
    <property type="match status" value="1"/>
</dbReference>
<dbReference type="SUPFAM" id="SSF54292">
    <property type="entry name" value="2Fe-2S ferredoxin-like"/>
    <property type="match status" value="1"/>
</dbReference>
<dbReference type="Pfam" id="PF20256">
    <property type="entry name" value="MoCoBD_2"/>
    <property type="match status" value="1"/>
</dbReference>
<proteinExistence type="inferred from homology"/>
<sequence length="911" mass="94434">MIALTVNGARREVAADPFAPLSDTLREGLGLTGTKEGCNAGDCGACTVLMDGVQVCACLVSTAQAEGAEITTVEAADPLLDRLRAAFLARGAAQCGVCTPGMLMAALDLLRRDAAPDRAAVEDALGGVLCRCTGYLQIIDAVLDAARGTVIAPPADGRVGAAIPRLDGAPKVAGTELYGADDAPADALWLRVVRSPHAHARFTLGDLDAARRRLGLEAILSARDVPGLNGFGIMPNLKDQPVFADGYVRYRGEAVLGLLGDRATLAAVRDADLPVAWEVLPPLHGVDAASMPDAPRLHDHAPGNILVRGHLRTGNAEPAFATSAARAEGTFRTAFVEHAYIELEAGHAIPGADGAMTVFACTQAPVMDREETARVLGVAEDAVRIVPTACGGGFGGKLDVSVQPLLAVAARVAKRPVRMTYTRTESMAASTKRHPAILHARMAADAEGRFTAFMLDGDFNTGAYASWGPTVANRVPVHASGPYRVPNVLNRTRAVYTNDTPAGAFRGFGVPQAAIATEALVDDLAIALGMDRWEIRRRNALGKGDVTPSGQVLHASAGLPECLDALKPEWEALLARVAAHNAAHARHRLGAGIACMWYGCGNTALSNPSTMRISLARDGTLTLFNGAVDIGQGSTTVIGQIAADALGLPLASLRQVLGDTALTPDAGKTSASRQTFVSGRAAAEAAKALRARILALANAGDGATLALDGSLLTVRDAHTRRVIDLAALDADLVAEARYDPPTVPLDADGQGVPYATYGFAAQVALVRVDTALGTVKVEEIAVAQDVGRAVNPLLVAGQIHGGIAQGLGLALMEEFIPGRTESLHDYLIPTAGDMPAIRIHLIEDPEPEGPFGAKGVGEPALVPTAPAILSAIRHATGVRMTEVPVLPHRLFAGLEGGEPPPGPLPSLAVGD</sequence>
<evidence type="ECO:0000256" key="4">
    <source>
        <dbReference type="ARBA" id="ARBA00023004"/>
    </source>
</evidence>
<evidence type="ECO:0000313" key="6">
    <source>
        <dbReference type="EMBL" id="MBP0466332.1"/>
    </source>
</evidence>
<name>A0ABS4B0F2_9PROT</name>
<dbReference type="InterPro" id="IPR000674">
    <property type="entry name" value="Ald_Oxase/Xan_DH_a/b"/>
</dbReference>
<evidence type="ECO:0000256" key="2">
    <source>
        <dbReference type="ARBA" id="ARBA00022723"/>
    </source>
</evidence>
<dbReference type="Gene3D" id="3.10.20.30">
    <property type="match status" value="1"/>
</dbReference>
<dbReference type="Gene3D" id="1.10.150.120">
    <property type="entry name" value="[2Fe-2S]-binding domain"/>
    <property type="match status" value="1"/>
</dbReference>
<dbReference type="Pfam" id="PF01799">
    <property type="entry name" value="Fer2_2"/>
    <property type="match status" value="1"/>
</dbReference>
<keyword evidence="7" id="KW-1185">Reference proteome</keyword>
<dbReference type="InterPro" id="IPR008274">
    <property type="entry name" value="AldOxase/xan_DH_MoCoBD1"/>
</dbReference>